<dbReference type="EMBL" id="WPIK01000016">
    <property type="protein sequence ID" value="MVN22975.1"/>
    <property type="molecule type" value="Genomic_DNA"/>
</dbReference>
<dbReference type="RefSeq" id="WP_157568753.1">
    <property type="nucleotide sequence ID" value="NZ_WPIK01000016.1"/>
</dbReference>
<name>A0A7K1T082_9SPHI</name>
<comment type="caution">
    <text evidence="1">The sequence shown here is derived from an EMBL/GenBank/DDBJ whole genome shotgun (WGS) entry which is preliminary data.</text>
</comment>
<evidence type="ECO:0000313" key="2">
    <source>
        <dbReference type="Proteomes" id="UP000462014"/>
    </source>
</evidence>
<reference evidence="1 2" key="1">
    <citation type="submission" date="2019-12" db="EMBL/GenBank/DDBJ databases">
        <title>Mucilaginibacter sp. HMF7410 genome sequencing and assembly.</title>
        <authorList>
            <person name="Kang H."/>
            <person name="Cha I."/>
            <person name="Kim H."/>
            <person name="Joh K."/>
        </authorList>
    </citation>
    <scope>NUCLEOTIDE SEQUENCE [LARGE SCALE GENOMIC DNA]</scope>
    <source>
        <strain evidence="1 2">HMF7410</strain>
    </source>
</reference>
<sequence>MDEDLPKVKSAGEIKAIIEKGEVQDLTELFSRVSKKTIAGGLGHNITRFSNTKSNHPETFQLDELIKLAEWLDIDVKLIIDIFLNSIYKKRKILQSSTEKPTNGLPGHL</sequence>
<accession>A0A7K1T082</accession>
<dbReference type="AlphaFoldDB" id="A0A7K1T082"/>
<dbReference type="Proteomes" id="UP000462014">
    <property type="component" value="Unassembled WGS sequence"/>
</dbReference>
<gene>
    <name evidence="1" type="ORF">GO621_15725</name>
</gene>
<keyword evidence="2" id="KW-1185">Reference proteome</keyword>
<proteinExistence type="predicted"/>
<evidence type="ECO:0000313" key="1">
    <source>
        <dbReference type="EMBL" id="MVN22975.1"/>
    </source>
</evidence>
<organism evidence="1 2">
    <name type="scientific">Mucilaginibacter arboris</name>
    <dbReference type="NCBI Taxonomy" id="2682090"/>
    <lineage>
        <taxon>Bacteria</taxon>
        <taxon>Pseudomonadati</taxon>
        <taxon>Bacteroidota</taxon>
        <taxon>Sphingobacteriia</taxon>
        <taxon>Sphingobacteriales</taxon>
        <taxon>Sphingobacteriaceae</taxon>
        <taxon>Mucilaginibacter</taxon>
    </lineage>
</organism>
<protein>
    <submittedName>
        <fullName evidence="1">Uncharacterized protein</fullName>
    </submittedName>
</protein>